<feature type="compositionally biased region" description="Basic residues" evidence="18">
    <location>
        <begin position="10"/>
        <end position="32"/>
    </location>
</feature>
<dbReference type="AlphaFoldDB" id="L9L413"/>
<keyword evidence="3" id="KW-0813">Transport</keyword>
<keyword evidence="5" id="KW-0597">Phosphoprotein</keyword>
<comment type="subcellular location">
    <subcellularLocation>
        <location evidence="1">Mitochondrion outer membrane</location>
        <topology evidence="1">Single-pass membrane protein</topology>
    </subcellularLocation>
</comment>
<dbReference type="PRINTS" id="PR01989">
    <property type="entry name" value="EUOM20RECPTR"/>
</dbReference>
<reference evidence="21" key="1">
    <citation type="submission" date="2012-07" db="EMBL/GenBank/DDBJ databases">
        <title>Genome of the Chinese tree shrew, a rising model animal genetically related to primates.</title>
        <authorList>
            <person name="Zhang G."/>
            <person name="Fan Y."/>
            <person name="Yao Y."/>
            <person name="Huang Z."/>
        </authorList>
    </citation>
    <scope>NUCLEOTIDE SEQUENCE [LARGE SCALE GENOMIC DNA]</scope>
</reference>
<dbReference type="STRING" id="246437.L9L413"/>
<evidence type="ECO:0000256" key="18">
    <source>
        <dbReference type="SAM" id="MobiDB-lite"/>
    </source>
</evidence>
<evidence type="ECO:0000313" key="21">
    <source>
        <dbReference type="Proteomes" id="UP000011518"/>
    </source>
</evidence>
<dbReference type="PANTHER" id="PTHR12430:SF2">
    <property type="entry name" value="MITOCHONDRIAL IMPORT RECEPTOR SUBUNIT TOM20 HOMOLOG"/>
    <property type="match status" value="1"/>
</dbReference>
<evidence type="ECO:0000256" key="6">
    <source>
        <dbReference type="ARBA" id="ARBA00022692"/>
    </source>
</evidence>
<accession>L9L413</accession>
<keyword evidence="10 19" id="KW-1133">Transmembrane helix</keyword>
<evidence type="ECO:0000256" key="10">
    <source>
        <dbReference type="ARBA" id="ARBA00022989"/>
    </source>
</evidence>
<evidence type="ECO:0000256" key="17">
    <source>
        <dbReference type="ARBA" id="ARBA00049677"/>
    </source>
</evidence>
<organism evidence="20 21">
    <name type="scientific">Tupaia chinensis</name>
    <name type="common">Chinese tree shrew</name>
    <name type="synonym">Tupaia belangeri chinensis</name>
    <dbReference type="NCBI Taxonomy" id="246437"/>
    <lineage>
        <taxon>Eukaryota</taxon>
        <taxon>Metazoa</taxon>
        <taxon>Chordata</taxon>
        <taxon>Craniata</taxon>
        <taxon>Vertebrata</taxon>
        <taxon>Euteleostomi</taxon>
        <taxon>Mammalia</taxon>
        <taxon>Eutheria</taxon>
        <taxon>Euarchontoglires</taxon>
        <taxon>Scandentia</taxon>
        <taxon>Tupaiidae</taxon>
        <taxon>Tupaia</taxon>
    </lineage>
</organism>
<evidence type="ECO:0000256" key="5">
    <source>
        <dbReference type="ARBA" id="ARBA00022553"/>
    </source>
</evidence>
<feature type="region of interest" description="Disordered" evidence="18">
    <location>
        <begin position="1"/>
        <end position="33"/>
    </location>
</feature>
<dbReference type="Pfam" id="PF02064">
    <property type="entry name" value="MAS20"/>
    <property type="match status" value="1"/>
</dbReference>
<evidence type="ECO:0000256" key="16">
    <source>
        <dbReference type="ARBA" id="ARBA00045823"/>
    </source>
</evidence>
<name>L9L413_TUPCH</name>
<dbReference type="GO" id="GO:0030943">
    <property type="term" value="F:mitochondrion targeting sequence binding"/>
    <property type="evidence" value="ECO:0007669"/>
    <property type="project" value="TreeGrafter"/>
</dbReference>
<evidence type="ECO:0000256" key="7">
    <source>
        <dbReference type="ARBA" id="ARBA00022787"/>
    </source>
</evidence>
<keyword evidence="8" id="KW-0832">Ubl conjugation</keyword>
<dbReference type="InterPro" id="IPR023392">
    <property type="entry name" value="Tom20_dom_sf"/>
</dbReference>
<evidence type="ECO:0000256" key="19">
    <source>
        <dbReference type="SAM" id="Phobius"/>
    </source>
</evidence>
<comment type="function">
    <text evidence="16">Central component of the receptor complex responsible for the recognition and translocation of cytosolically synthesized mitochondrial preproteins. Together with TOM22 functions as the transit peptide receptor at the surface of the mitochondrion outer membrane and facilitates the movement of preproteins into the TOM40 translocation pore. Required for the translocation across the mitochondrial outer membrane of cytochrome P450 monooxygenases.</text>
</comment>
<dbReference type="Proteomes" id="UP000011518">
    <property type="component" value="Unassembled WGS sequence"/>
</dbReference>
<evidence type="ECO:0000256" key="2">
    <source>
        <dbReference type="ARBA" id="ARBA00005792"/>
    </source>
</evidence>
<sequence length="154" mass="18138">MQAHEEEGRRRRRRRRRRRQKGSGRRRSRRGLSSRPALDVLGTSYHRDRKWRARLPAFLAGRRRCEPYGERRGFAADRWCRPRRRLAVGVAKMVGRNSAIAAGVCGALFIGYCIYFDRKRRSDPNFKNRLREREYEKGVDHLTNAIAVCGQPQQ</sequence>
<keyword evidence="11" id="KW-0496">Mitochondrion</keyword>
<evidence type="ECO:0000256" key="4">
    <source>
        <dbReference type="ARBA" id="ARBA00022499"/>
    </source>
</evidence>
<evidence type="ECO:0000256" key="11">
    <source>
        <dbReference type="ARBA" id="ARBA00023128"/>
    </source>
</evidence>
<keyword evidence="9" id="KW-0653">Protein transport</keyword>
<keyword evidence="7" id="KW-1000">Mitochondrion outer membrane</keyword>
<dbReference type="Gene3D" id="1.20.960.10">
    <property type="entry name" value="Mitochondrial outer membrane translocase complex, subunit Tom20 domain"/>
    <property type="match status" value="1"/>
</dbReference>
<dbReference type="GO" id="GO:0006886">
    <property type="term" value="P:intracellular protein transport"/>
    <property type="evidence" value="ECO:0007669"/>
    <property type="project" value="InterPro"/>
</dbReference>
<dbReference type="InParanoid" id="L9L413"/>
<gene>
    <name evidence="20" type="ORF">TREES_T100003920</name>
</gene>
<reference evidence="21" key="2">
    <citation type="journal article" date="2013" name="Nat. Commun.">
        <title>Genome of the Chinese tree shrew.</title>
        <authorList>
            <person name="Fan Y."/>
            <person name="Huang Z.Y."/>
            <person name="Cao C.C."/>
            <person name="Chen C.S."/>
            <person name="Chen Y.X."/>
            <person name="Fan D.D."/>
            <person name="He J."/>
            <person name="Hou H.L."/>
            <person name="Hu L."/>
            <person name="Hu X.T."/>
            <person name="Jiang X.T."/>
            <person name="Lai R."/>
            <person name="Lang Y.S."/>
            <person name="Liang B."/>
            <person name="Liao S.G."/>
            <person name="Mu D."/>
            <person name="Ma Y.Y."/>
            <person name="Niu Y.Y."/>
            <person name="Sun X.Q."/>
            <person name="Xia J.Q."/>
            <person name="Xiao J."/>
            <person name="Xiong Z.Q."/>
            <person name="Xu L."/>
            <person name="Yang L."/>
            <person name="Zhang Y."/>
            <person name="Zhao W."/>
            <person name="Zhao X.D."/>
            <person name="Zheng Y.T."/>
            <person name="Zhou J.M."/>
            <person name="Zhu Y.B."/>
            <person name="Zhang G.J."/>
            <person name="Wang J."/>
            <person name="Yao Y.G."/>
        </authorList>
    </citation>
    <scope>NUCLEOTIDE SEQUENCE [LARGE SCALE GENOMIC DNA]</scope>
</reference>
<evidence type="ECO:0000256" key="13">
    <source>
        <dbReference type="ARBA" id="ARBA00040061"/>
    </source>
</evidence>
<keyword evidence="21" id="KW-1185">Reference proteome</keyword>
<proteinExistence type="inferred from homology"/>
<feature type="transmembrane region" description="Helical" evidence="19">
    <location>
        <begin position="99"/>
        <end position="117"/>
    </location>
</feature>
<evidence type="ECO:0000256" key="1">
    <source>
        <dbReference type="ARBA" id="ARBA00004572"/>
    </source>
</evidence>
<evidence type="ECO:0000256" key="9">
    <source>
        <dbReference type="ARBA" id="ARBA00022927"/>
    </source>
</evidence>
<evidence type="ECO:0000313" key="20">
    <source>
        <dbReference type="EMBL" id="ELW68132.1"/>
    </source>
</evidence>
<dbReference type="GO" id="GO:0030150">
    <property type="term" value="P:protein import into mitochondrial matrix"/>
    <property type="evidence" value="ECO:0007669"/>
    <property type="project" value="TreeGrafter"/>
</dbReference>
<dbReference type="EMBL" id="KB320579">
    <property type="protein sequence ID" value="ELW68132.1"/>
    <property type="molecule type" value="Genomic_DNA"/>
</dbReference>
<keyword evidence="12 19" id="KW-0472">Membrane</keyword>
<dbReference type="GO" id="GO:0016031">
    <property type="term" value="P:tRNA import into mitochondrion"/>
    <property type="evidence" value="ECO:0007669"/>
    <property type="project" value="TreeGrafter"/>
</dbReference>
<comment type="subunit">
    <text evidence="17">Forms part of the preprotein translocase complex of the outer mitochondrial membrane (TOM complex) which consists of at least 7 different proteins (TOMM5, TOMM6, TOMM7, TOMM20, TOMM22, TOMM40 and TOMM70). Interacts with TOM22. Interacts with APEX1. Interacts with TBC1D21. Upon mitochondrial depolarization, interacts with PINK1; the interaction is required for PINK1-TOM-TIM23 supercomplex formation which is critical for PINK1 stabilization at the outer mitochondrial membrane, kinase activation and downstream mitophagy.</text>
</comment>
<evidence type="ECO:0000256" key="3">
    <source>
        <dbReference type="ARBA" id="ARBA00022448"/>
    </source>
</evidence>
<evidence type="ECO:0000256" key="15">
    <source>
        <dbReference type="ARBA" id="ARBA00042705"/>
    </source>
</evidence>
<keyword evidence="20" id="KW-0675">Receptor</keyword>
<evidence type="ECO:0000256" key="12">
    <source>
        <dbReference type="ARBA" id="ARBA00023136"/>
    </source>
</evidence>
<comment type="similarity">
    <text evidence="2">Belongs to the Tom20 family.</text>
</comment>
<evidence type="ECO:0000256" key="8">
    <source>
        <dbReference type="ARBA" id="ARBA00022843"/>
    </source>
</evidence>
<keyword evidence="6 19" id="KW-0812">Transmembrane</keyword>
<dbReference type="GO" id="GO:0008320">
    <property type="term" value="F:protein transmembrane transporter activity"/>
    <property type="evidence" value="ECO:0007669"/>
    <property type="project" value="TreeGrafter"/>
</dbReference>
<evidence type="ECO:0000256" key="14">
    <source>
        <dbReference type="ARBA" id="ARBA00041526"/>
    </source>
</evidence>
<dbReference type="GO" id="GO:0006605">
    <property type="term" value="P:protein targeting"/>
    <property type="evidence" value="ECO:0007669"/>
    <property type="project" value="InterPro"/>
</dbReference>
<keyword evidence="4" id="KW-1017">Isopeptide bond</keyword>
<dbReference type="InterPro" id="IPR022422">
    <property type="entry name" value="MAS20_rcpt_metazoan"/>
</dbReference>
<dbReference type="PANTHER" id="PTHR12430">
    <property type="entry name" value="MITOCHONDRIAL IMPORT RECEPTOR SUBUNIT TOM20"/>
    <property type="match status" value="1"/>
</dbReference>
<dbReference type="InterPro" id="IPR002056">
    <property type="entry name" value="MAS20"/>
</dbReference>
<dbReference type="GO" id="GO:0005742">
    <property type="term" value="C:mitochondrial outer membrane translocase complex"/>
    <property type="evidence" value="ECO:0007669"/>
    <property type="project" value="InterPro"/>
</dbReference>
<protein>
    <recommendedName>
        <fullName evidence="13">Mitochondrial import receptor subunit TOM20 homolog</fullName>
    </recommendedName>
    <alternativeName>
        <fullName evidence="15">Mitochondrial 20 kDa outer membrane protein</fullName>
    </alternativeName>
    <alternativeName>
        <fullName evidence="14">Outer mitochondrial membrane receptor Tom20</fullName>
    </alternativeName>
</protein>